<dbReference type="Proteomes" id="UP000796761">
    <property type="component" value="Unassembled WGS sequence"/>
</dbReference>
<organism evidence="1 2">
    <name type="scientific">Zosterops borbonicus</name>
    <dbReference type="NCBI Taxonomy" id="364589"/>
    <lineage>
        <taxon>Eukaryota</taxon>
        <taxon>Metazoa</taxon>
        <taxon>Chordata</taxon>
        <taxon>Craniata</taxon>
        <taxon>Vertebrata</taxon>
        <taxon>Euteleostomi</taxon>
        <taxon>Archelosauria</taxon>
        <taxon>Archosauria</taxon>
        <taxon>Dinosauria</taxon>
        <taxon>Saurischia</taxon>
        <taxon>Theropoda</taxon>
        <taxon>Coelurosauria</taxon>
        <taxon>Aves</taxon>
        <taxon>Neognathae</taxon>
        <taxon>Neoaves</taxon>
        <taxon>Telluraves</taxon>
        <taxon>Australaves</taxon>
        <taxon>Passeriformes</taxon>
        <taxon>Sylvioidea</taxon>
        <taxon>Zosteropidae</taxon>
        <taxon>Zosterops</taxon>
    </lineage>
</organism>
<reference evidence="1" key="1">
    <citation type="submission" date="2019-04" db="EMBL/GenBank/DDBJ databases">
        <title>Genome assembly of Zosterops borbonicus 15179.</title>
        <authorList>
            <person name="Leroy T."/>
            <person name="Anselmetti Y."/>
            <person name="Tilak M.-K."/>
            <person name="Nabholz B."/>
        </authorList>
    </citation>
    <scope>NUCLEOTIDE SEQUENCE</scope>
    <source>
        <strain evidence="1">HGM_15179</strain>
        <tissue evidence="1">Muscle</tissue>
    </source>
</reference>
<accession>A0A8K1G1U3</accession>
<dbReference type="AlphaFoldDB" id="A0A8K1G1U3"/>
<comment type="caution">
    <text evidence="1">The sequence shown here is derived from an EMBL/GenBank/DDBJ whole genome shotgun (WGS) entry which is preliminary data.</text>
</comment>
<evidence type="ECO:0000313" key="2">
    <source>
        <dbReference type="Proteomes" id="UP000796761"/>
    </source>
</evidence>
<evidence type="ECO:0000313" key="1">
    <source>
        <dbReference type="EMBL" id="TRZ10229.1"/>
    </source>
</evidence>
<keyword evidence="2" id="KW-1185">Reference proteome</keyword>
<name>A0A8K1G1U3_9PASS</name>
<dbReference type="OrthoDB" id="62528at2759"/>
<proteinExistence type="predicted"/>
<dbReference type="EMBL" id="SWJQ01000905">
    <property type="protein sequence ID" value="TRZ10229.1"/>
    <property type="molecule type" value="Genomic_DNA"/>
</dbReference>
<protein>
    <submittedName>
        <fullName evidence="1">Uncharacterized protein</fullName>
    </submittedName>
</protein>
<gene>
    <name evidence="1" type="ORF">HGM15179_016872</name>
</gene>
<sequence length="171" mass="19058">MRIRISRYGNRVMRNQNYYSCDARAHIELDLPEIFGKGPGVTGQGEWFKLTGGIWDIEKEFLPVRVVRGWNGIPRESVAVPIPGSVQGNILPEKFDGAPTPVNCRRATDIMHMDLCKAFLPGADNILISDLEGCGADSWNINCGVENGRDGLTHRAEVNSSIVCEENRDEW</sequence>